<protein>
    <submittedName>
        <fullName evidence="1">Uncharacterized protein</fullName>
    </submittedName>
</protein>
<dbReference type="KEGG" id="ehx:EMIHUDRAFT_371763"/>
<organism evidence="1 2">
    <name type="scientific">Emiliania huxleyi (strain CCMP1516)</name>
    <dbReference type="NCBI Taxonomy" id="280463"/>
    <lineage>
        <taxon>Eukaryota</taxon>
        <taxon>Haptista</taxon>
        <taxon>Haptophyta</taxon>
        <taxon>Prymnesiophyceae</taxon>
        <taxon>Isochrysidales</taxon>
        <taxon>Noelaerhabdaceae</taxon>
        <taxon>Emiliania</taxon>
    </lineage>
</organism>
<dbReference type="EnsemblProtists" id="EOD09937">
    <property type="protein sequence ID" value="EOD09937"/>
    <property type="gene ID" value="EMIHUDRAFT_371763"/>
</dbReference>
<dbReference type="RefSeq" id="XP_005762366.1">
    <property type="nucleotide sequence ID" value="XM_005762309.1"/>
</dbReference>
<reference evidence="2" key="1">
    <citation type="journal article" date="2013" name="Nature">
        <title>Pan genome of the phytoplankton Emiliania underpins its global distribution.</title>
        <authorList>
            <person name="Read B.A."/>
            <person name="Kegel J."/>
            <person name="Klute M.J."/>
            <person name="Kuo A."/>
            <person name="Lefebvre S.C."/>
            <person name="Maumus F."/>
            <person name="Mayer C."/>
            <person name="Miller J."/>
            <person name="Monier A."/>
            <person name="Salamov A."/>
            <person name="Young J."/>
            <person name="Aguilar M."/>
            <person name="Claverie J.M."/>
            <person name="Frickenhaus S."/>
            <person name="Gonzalez K."/>
            <person name="Herman E.K."/>
            <person name="Lin Y.C."/>
            <person name="Napier J."/>
            <person name="Ogata H."/>
            <person name="Sarno A.F."/>
            <person name="Shmutz J."/>
            <person name="Schroeder D."/>
            <person name="de Vargas C."/>
            <person name="Verret F."/>
            <person name="von Dassow P."/>
            <person name="Valentin K."/>
            <person name="Van de Peer Y."/>
            <person name="Wheeler G."/>
            <person name="Dacks J.B."/>
            <person name="Delwiche C.F."/>
            <person name="Dyhrman S.T."/>
            <person name="Glockner G."/>
            <person name="John U."/>
            <person name="Richards T."/>
            <person name="Worden A.Z."/>
            <person name="Zhang X."/>
            <person name="Grigoriev I.V."/>
            <person name="Allen A.E."/>
            <person name="Bidle K."/>
            <person name="Borodovsky M."/>
            <person name="Bowler C."/>
            <person name="Brownlee C."/>
            <person name="Cock J.M."/>
            <person name="Elias M."/>
            <person name="Gladyshev V.N."/>
            <person name="Groth M."/>
            <person name="Guda C."/>
            <person name="Hadaegh A."/>
            <person name="Iglesias-Rodriguez M.D."/>
            <person name="Jenkins J."/>
            <person name="Jones B.M."/>
            <person name="Lawson T."/>
            <person name="Leese F."/>
            <person name="Lindquist E."/>
            <person name="Lobanov A."/>
            <person name="Lomsadze A."/>
            <person name="Malik S.B."/>
            <person name="Marsh M.E."/>
            <person name="Mackinder L."/>
            <person name="Mock T."/>
            <person name="Mueller-Roeber B."/>
            <person name="Pagarete A."/>
            <person name="Parker M."/>
            <person name="Probert I."/>
            <person name="Quesneville H."/>
            <person name="Raines C."/>
            <person name="Rensing S.A."/>
            <person name="Riano-Pachon D.M."/>
            <person name="Richier S."/>
            <person name="Rokitta S."/>
            <person name="Shiraiwa Y."/>
            <person name="Soanes D.M."/>
            <person name="van der Giezen M."/>
            <person name="Wahlund T.M."/>
            <person name="Williams B."/>
            <person name="Wilson W."/>
            <person name="Wolfe G."/>
            <person name="Wurch L.L."/>
        </authorList>
    </citation>
    <scope>NUCLEOTIDE SEQUENCE</scope>
</reference>
<dbReference type="GeneID" id="17256090"/>
<dbReference type="HOGENOM" id="CLU_2965710_0_0_1"/>
<name>A0A0D3IFA2_EMIH1</name>
<accession>A0A0D3IFA2</accession>
<evidence type="ECO:0000313" key="1">
    <source>
        <dbReference type="EnsemblProtists" id="EOD09937"/>
    </source>
</evidence>
<reference evidence="1" key="2">
    <citation type="submission" date="2024-10" db="UniProtKB">
        <authorList>
            <consortium name="EnsemblProtists"/>
        </authorList>
    </citation>
    <scope>IDENTIFICATION</scope>
</reference>
<sequence>MRKIPDTDGAQRWASARYYPTATPIALNTGCGYPGDKHDPFPPTTLDYAAEERQPLIGS</sequence>
<evidence type="ECO:0000313" key="2">
    <source>
        <dbReference type="Proteomes" id="UP000013827"/>
    </source>
</evidence>
<dbReference type="PaxDb" id="2903-EOD09937"/>
<proteinExistence type="predicted"/>
<dbReference type="Proteomes" id="UP000013827">
    <property type="component" value="Unassembled WGS sequence"/>
</dbReference>
<dbReference type="AlphaFoldDB" id="A0A0D3IFA2"/>
<keyword evidence="2" id="KW-1185">Reference proteome</keyword>